<comment type="caution">
    <text evidence="1">The sequence shown here is derived from an EMBL/GenBank/DDBJ whole genome shotgun (WGS) entry which is preliminary data.</text>
</comment>
<evidence type="ECO:0000313" key="1">
    <source>
        <dbReference type="EMBL" id="KKL07686.1"/>
    </source>
</evidence>
<accession>A0A0F9CPT9</accession>
<reference evidence="1" key="1">
    <citation type="journal article" date="2015" name="Nature">
        <title>Complex archaea that bridge the gap between prokaryotes and eukaryotes.</title>
        <authorList>
            <person name="Spang A."/>
            <person name="Saw J.H."/>
            <person name="Jorgensen S.L."/>
            <person name="Zaremba-Niedzwiedzka K."/>
            <person name="Martijn J."/>
            <person name="Lind A.E."/>
            <person name="van Eijk R."/>
            <person name="Schleper C."/>
            <person name="Guy L."/>
            <person name="Ettema T.J."/>
        </authorList>
    </citation>
    <scope>NUCLEOTIDE SEQUENCE</scope>
</reference>
<name>A0A0F9CPT9_9ZZZZ</name>
<dbReference type="EMBL" id="LAZR01043186">
    <property type="protein sequence ID" value="KKL07686.1"/>
    <property type="molecule type" value="Genomic_DNA"/>
</dbReference>
<dbReference type="AlphaFoldDB" id="A0A0F9CPT9"/>
<feature type="non-terminal residue" evidence="1">
    <location>
        <position position="1"/>
    </location>
</feature>
<organism evidence="1">
    <name type="scientific">marine sediment metagenome</name>
    <dbReference type="NCBI Taxonomy" id="412755"/>
    <lineage>
        <taxon>unclassified sequences</taxon>
        <taxon>metagenomes</taxon>
        <taxon>ecological metagenomes</taxon>
    </lineage>
</organism>
<proteinExistence type="predicted"/>
<protein>
    <submittedName>
        <fullName evidence="1">Uncharacterized protein</fullName>
    </submittedName>
</protein>
<gene>
    <name evidence="1" type="ORF">LCGC14_2583520</name>
</gene>
<sequence>SSDVTLNSALASPLALADDTPVKLGMRFDGRETLQIFVNGTKIQNFL</sequence>